<organism evidence="5 6">
    <name type="scientific">Patiria miniata</name>
    <name type="common">Bat star</name>
    <name type="synonym">Asterina miniata</name>
    <dbReference type="NCBI Taxonomy" id="46514"/>
    <lineage>
        <taxon>Eukaryota</taxon>
        <taxon>Metazoa</taxon>
        <taxon>Echinodermata</taxon>
        <taxon>Eleutherozoa</taxon>
        <taxon>Asterozoa</taxon>
        <taxon>Asteroidea</taxon>
        <taxon>Valvatacea</taxon>
        <taxon>Valvatida</taxon>
        <taxon>Asterinidae</taxon>
        <taxon>Patiria</taxon>
    </lineage>
</organism>
<feature type="domain" description="EF-hand" evidence="4">
    <location>
        <begin position="199"/>
        <end position="234"/>
    </location>
</feature>
<evidence type="ECO:0000256" key="2">
    <source>
        <dbReference type="ARBA" id="ARBA00022737"/>
    </source>
</evidence>
<feature type="domain" description="EF-hand" evidence="4">
    <location>
        <begin position="436"/>
        <end position="471"/>
    </location>
</feature>
<evidence type="ECO:0000313" key="5">
    <source>
        <dbReference type="EnsemblMetazoa" id="XP_038071721.1"/>
    </source>
</evidence>
<feature type="domain" description="EF-hand" evidence="4">
    <location>
        <begin position="885"/>
        <end position="920"/>
    </location>
</feature>
<keyword evidence="6" id="KW-1185">Reference proteome</keyword>
<dbReference type="InterPro" id="IPR002048">
    <property type="entry name" value="EF_hand_dom"/>
</dbReference>
<dbReference type="GO" id="GO:0005509">
    <property type="term" value="F:calcium ion binding"/>
    <property type="evidence" value="ECO:0007669"/>
    <property type="project" value="InterPro"/>
</dbReference>
<dbReference type="FunFam" id="1.10.238.10:FF:000243">
    <property type="entry name" value="EF-hand calcium binding domain 6"/>
    <property type="match status" value="1"/>
</dbReference>
<dbReference type="EnsemblMetazoa" id="XM_038215793.1">
    <property type="protein sequence ID" value="XP_038071721.1"/>
    <property type="gene ID" value="LOC119740468"/>
</dbReference>
<dbReference type="SMART" id="SM00054">
    <property type="entry name" value="EFh"/>
    <property type="match status" value="15"/>
</dbReference>
<dbReference type="InterPro" id="IPR011992">
    <property type="entry name" value="EF-hand-dom_pair"/>
</dbReference>
<proteinExistence type="predicted"/>
<dbReference type="RefSeq" id="XP_038071722.1">
    <property type="nucleotide sequence ID" value="XM_038215794.1"/>
</dbReference>
<dbReference type="FunFam" id="1.10.238.10:FF:000179">
    <property type="entry name" value="EF-hand calcium-binding domain-containing protein 6"/>
    <property type="match status" value="1"/>
</dbReference>
<dbReference type="Pfam" id="PF08976">
    <property type="entry name" value="EF-hand_11"/>
    <property type="match status" value="4"/>
</dbReference>
<dbReference type="CDD" id="cd00051">
    <property type="entry name" value="EFh"/>
    <property type="match status" value="4"/>
</dbReference>
<evidence type="ECO:0000256" key="3">
    <source>
        <dbReference type="ARBA" id="ARBA00022837"/>
    </source>
</evidence>
<reference evidence="5" key="1">
    <citation type="submission" date="2022-11" db="UniProtKB">
        <authorList>
            <consortium name="EnsemblMetazoa"/>
        </authorList>
    </citation>
    <scope>IDENTIFICATION</scope>
</reference>
<feature type="domain" description="EF-hand" evidence="4">
    <location>
        <begin position="235"/>
        <end position="270"/>
    </location>
</feature>
<dbReference type="Pfam" id="PF13202">
    <property type="entry name" value="EF-hand_5"/>
    <property type="match status" value="2"/>
</dbReference>
<dbReference type="RefSeq" id="XP_038071720.1">
    <property type="nucleotide sequence ID" value="XM_038215792.1"/>
</dbReference>
<dbReference type="PANTHER" id="PTHR20875:SF2">
    <property type="entry name" value="EF-HAND CALCIUM-BINDING DOMAIN-CONTAINING PROTEIN 6"/>
    <property type="match status" value="1"/>
</dbReference>
<dbReference type="InterPro" id="IPR015070">
    <property type="entry name" value="EF_hand_DJBP"/>
</dbReference>
<keyword evidence="2" id="KW-0677">Repeat</keyword>
<feature type="domain" description="EF-hand" evidence="4">
    <location>
        <begin position="1119"/>
        <end position="1154"/>
    </location>
</feature>
<name>A0A914B670_PATMI</name>
<dbReference type="SUPFAM" id="SSF47473">
    <property type="entry name" value="EF-hand"/>
    <property type="match status" value="8"/>
</dbReference>
<accession>A0A914B670</accession>
<protein>
    <recommendedName>
        <fullName evidence="4">EF-hand domain-containing protein</fullName>
    </recommendedName>
</protein>
<keyword evidence="3" id="KW-0106">Calcium</keyword>
<dbReference type="Pfam" id="PF13499">
    <property type="entry name" value="EF-hand_7"/>
    <property type="match status" value="3"/>
</dbReference>
<dbReference type="GeneID" id="119740468"/>
<dbReference type="PROSITE" id="PS00018">
    <property type="entry name" value="EF_HAND_1"/>
    <property type="match status" value="6"/>
</dbReference>
<feature type="domain" description="EF-hand" evidence="4">
    <location>
        <begin position="1479"/>
        <end position="1514"/>
    </location>
</feature>
<dbReference type="OrthoDB" id="26525at2759"/>
<dbReference type="Gene3D" id="1.10.238.10">
    <property type="entry name" value="EF-hand"/>
    <property type="match status" value="13"/>
</dbReference>
<dbReference type="InterPro" id="IPR052603">
    <property type="entry name" value="EFCB6"/>
</dbReference>
<dbReference type="CTD" id="64800"/>
<dbReference type="Proteomes" id="UP000887568">
    <property type="component" value="Unplaced"/>
</dbReference>
<dbReference type="PANTHER" id="PTHR20875">
    <property type="entry name" value="EF-HAND CALCIUM-BINDING DOMAIN-CONTAINING PROTEIN 6-RELATED"/>
    <property type="match status" value="1"/>
</dbReference>
<dbReference type="RefSeq" id="XP_038071721.1">
    <property type="nucleotide sequence ID" value="XM_038215793.1"/>
</dbReference>
<sequence length="1546" mass="179241">MASPLVIGSGMGGLRPATSGVMFTPRDILKTSNGLRTPGSRASRGSFEYGRIEERVPSRASSAPLTNTVLTANPQLSVIEVEQLIREKVRQHYHDLKQACQNYDIDQSLTITKGELRRVLDMYCQPLTREQFDAVVAKVPVSANGTVNYCNFLDRFASSGEGSRESWKMTSGHRYSYTKSPQDMGIDVLERQLREKVAANLKNFLKGLQLFDYNRDGKVQKHELRKVIENYCFRMSDEQYDRLWSRYDFHHNGVVNYKEFLQRLGVNVKRHDVMFPESTKPLSFSEREQNRAKQVEQLAVFNGSDDSVRGMTFPQIEAELRKRLKENYVNLKKMFMAFDARQDGFVSLDDLKSILIQFTLPMSDQLFAQLMDRFGLKASHKIPWEHFLEKFQNPRIEGNGQTLPIKPNHKVNPIREGDSEMEVEDILELLHKHVTNMYPSIKEAFLAFDQNRDGKVTRKELRKILDKFTIRLNEQQFKGLVAKLDPNNANNINYHTFLDLFEVRETKEGHKWLDSEHRWNDRAPANLAWSTVEDILREKIEEYWKSVSSAYRLADPESTGAIGYKSLKKILNRHVLPVSDEHFDVLWSQCEESPDGKILFAEFLQKLGVDVSPGDLVGPSTRIQVLSDLSEQQRQADLDIRLTNVQLNALERTSQMPADEVMVKLKDRMAQKSGRIRENFLRYCKNRRGKLYKKEFKEVLKSFGMYMSDEQFSKLCEVIGFNRGPLTYSDFVEQFEDPRVGGPGEEITRVPNHRYTELPLYNMTAEEVEGQLMDKMRQAFGSLRTTFYKLDDNHDGLVEQDDFRRLMDALMFTISDEEFKRLMSKLAINKRTKLSYKDFLERFQVVDAPGSHKWLDSDHRFNKTIDPVQLAADQVHDILVTKAQRQYQDLAKAFMSIDKNGNGVITKKELRDLLYTFMLPMTKEEFEVLWKKYDVNSKGYIDHQHFLRMMGKSFAPGDDAGVSRRIVEDSYEALEDHHINQMDKQMSITVNQASNATFISASQLEQGLKDRFRDRYASFQTAFNQLDLSKTGYITVKELKRVLLDHNYLVDDDTFAEFLQRIGVQSERGKLSYIQFLDAFDEARESRYRQKNHPVVRPESFSLLGPDKAMKKLKRMMSTQLPVLRAAFGAFDKDKSGRITAPQLRRVLDNFCFKLTDKQFKHLMSKIRVNSDLTLSYMTFLEEFSTNENEIANNWFDSLNKVEEDTSQSPPLYTLEDLQRDLRETVSARFYRFAERFAEIDYAKIGVVCKEDFKMVMDEIGFRMNPDQFDSLWNTLPVNEFGNVEYRRFLKLYMVDNLDVSKFDSLSEMPRAGSVHPVRQIYTSPASRTPSKMSGRLTGQQSRLATPLVNAHGAEQRLKSQIGKQWKDVQRLCRQKDPDSTGQVNAEDFKAILEGLGFSLFGEEFDQLTTKYDLKGNGKFAYLDFLKHFVLKLQPVAEEGDRTLTSRQRIHPSKIPTKPGSSSTDMIEAMLRVRECILDNWKQMRRVFRGIDPTGTGIVTAAEFRSVLRQFNINLSEDEFFHLMTYYDRCLEGKISYNDFLRAFLQ</sequence>
<keyword evidence="1" id="KW-0597">Phosphoprotein</keyword>
<dbReference type="FunFam" id="1.10.238.10:FF:000121">
    <property type="entry name" value="EF-hand calcium-binding domain-containing protein 6"/>
    <property type="match status" value="5"/>
</dbReference>
<feature type="domain" description="EF-hand" evidence="4">
    <location>
        <begin position="326"/>
        <end position="361"/>
    </location>
</feature>
<evidence type="ECO:0000313" key="6">
    <source>
        <dbReference type="Proteomes" id="UP000887568"/>
    </source>
</evidence>
<dbReference type="GO" id="GO:0005654">
    <property type="term" value="C:nucleoplasm"/>
    <property type="evidence" value="ECO:0007669"/>
    <property type="project" value="TreeGrafter"/>
</dbReference>
<evidence type="ECO:0000259" key="4">
    <source>
        <dbReference type="PROSITE" id="PS50222"/>
    </source>
</evidence>
<dbReference type="PROSITE" id="PS50222">
    <property type="entry name" value="EF_HAND_2"/>
    <property type="match status" value="12"/>
</dbReference>
<feature type="domain" description="EF-hand" evidence="4">
    <location>
        <begin position="1364"/>
        <end position="1399"/>
    </location>
</feature>
<dbReference type="OMA" id="NLCEKRS"/>
<feature type="domain" description="EF-hand" evidence="4">
    <location>
        <begin position="921"/>
        <end position="956"/>
    </location>
</feature>
<dbReference type="InterPro" id="IPR018247">
    <property type="entry name" value="EF_Hand_1_Ca_BS"/>
</dbReference>
<feature type="domain" description="EF-hand" evidence="4">
    <location>
        <begin position="778"/>
        <end position="813"/>
    </location>
</feature>
<evidence type="ECO:0000256" key="1">
    <source>
        <dbReference type="ARBA" id="ARBA00022553"/>
    </source>
</evidence>
<feature type="domain" description="EF-hand" evidence="4">
    <location>
        <begin position="1014"/>
        <end position="1049"/>
    </location>
</feature>
<feature type="domain" description="EF-hand" evidence="4">
    <location>
        <begin position="91"/>
        <end position="126"/>
    </location>
</feature>
<dbReference type="EnsemblMetazoa" id="XM_038215794.1">
    <property type="protein sequence ID" value="XP_038071722.1"/>
    <property type="gene ID" value="LOC119740468"/>
</dbReference>
<dbReference type="EnsemblMetazoa" id="XM_038215792.1">
    <property type="protein sequence ID" value="XP_038071720.1"/>
    <property type="gene ID" value="LOC119740468"/>
</dbReference>